<feature type="region of interest" description="Disordered" evidence="1">
    <location>
        <begin position="17"/>
        <end position="85"/>
    </location>
</feature>
<organism evidence="2 3">
    <name type="scientific">Tothia fuscella</name>
    <dbReference type="NCBI Taxonomy" id="1048955"/>
    <lineage>
        <taxon>Eukaryota</taxon>
        <taxon>Fungi</taxon>
        <taxon>Dikarya</taxon>
        <taxon>Ascomycota</taxon>
        <taxon>Pezizomycotina</taxon>
        <taxon>Dothideomycetes</taxon>
        <taxon>Pleosporomycetidae</taxon>
        <taxon>Venturiales</taxon>
        <taxon>Cylindrosympodiaceae</taxon>
        <taxon>Tothia</taxon>
    </lineage>
</organism>
<sequence>MLKPTQFRLPQRCLRNSLPSQPQIQAQCRHNHPSKPTFYSSKSLSKDQPTPFEPVPPPLQPTLTRPRFERGPSETFAIPPPKSDDKSIHPALAGFIAGSMIAFSLSYGIYHFSGSSHVRKASEKERALLEAERKRILGLPYSQLVLRKERVRSEEVGVGELLDWLRRVAGFYTQFMPNSDVYVNARWKDVERATGEGGRERQEQTVGIVRECAEELERERPNGLTELVGWYTGRMGWEVVRKYVDRVADLGKEGEEEGFKVKQIK</sequence>
<evidence type="ECO:0000256" key="1">
    <source>
        <dbReference type="SAM" id="MobiDB-lite"/>
    </source>
</evidence>
<evidence type="ECO:0000313" key="2">
    <source>
        <dbReference type="EMBL" id="KAF2436021.1"/>
    </source>
</evidence>
<comment type="caution">
    <text evidence="2">The sequence shown here is derived from an EMBL/GenBank/DDBJ whole genome shotgun (WGS) entry which is preliminary data.</text>
</comment>
<keyword evidence="3" id="KW-1185">Reference proteome</keyword>
<feature type="compositionally biased region" description="Polar residues" evidence="1">
    <location>
        <begin position="17"/>
        <end position="28"/>
    </location>
</feature>
<dbReference type="EMBL" id="MU007011">
    <property type="protein sequence ID" value="KAF2436021.1"/>
    <property type="molecule type" value="Genomic_DNA"/>
</dbReference>
<dbReference type="Proteomes" id="UP000800235">
    <property type="component" value="Unassembled WGS sequence"/>
</dbReference>
<gene>
    <name evidence="2" type="ORF">EJ08DRAFT_645047</name>
</gene>
<dbReference type="OrthoDB" id="3916815at2759"/>
<feature type="compositionally biased region" description="Polar residues" evidence="1">
    <location>
        <begin position="37"/>
        <end position="47"/>
    </location>
</feature>
<feature type="compositionally biased region" description="Pro residues" evidence="1">
    <location>
        <begin position="51"/>
        <end position="60"/>
    </location>
</feature>
<evidence type="ECO:0000313" key="3">
    <source>
        <dbReference type="Proteomes" id="UP000800235"/>
    </source>
</evidence>
<protein>
    <submittedName>
        <fullName evidence="2">Uncharacterized protein</fullName>
    </submittedName>
</protein>
<reference evidence="2" key="1">
    <citation type="journal article" date="2020" name="Stud. Mycol.">
        <title>101 Dothideomycetes genomes: a test case for predicting lifestyles and emergence of pathogens.</title>
        <authorList>
            <person name="Haridas S."/>
            <person name="Albert R."/>
            <person name="Binder M."/>
            <person name="Bloem J."/>
            <person name="Labutti K."/>
            <person name="Salamov A."/>
            <person name="Andreopoulos B."/>
            <person name="Baker S."/>
            <person name="Barry K."/>
            <person name="Bills G."/>
            <person name="Bluhm B."/>
            <person name="Cannon C."/>
            <person name="Castanera R."/>
            <person name="Culley D."/>
            <person name="Daum C."/>
            <person name="Ezra D."/>
            <person name="Gonzalez J."/>
            <person name="Henrissat B."/>
            <person name="Kuo A."/>
            <person name="Liang C."/>
            <person name="Lipzen A."/>
            <person name="Lutzoni F."/>
            <person name="Magnuson J."/>
            <person name="Mondo S."/>
            <person name="Nolan M."/>
            <person name="Ohm R."/>
            <person name="Pangilinan J."/>
            <person name="Park H.-J."/>
            <person name="Ramirez L."/>
            <person name="Alfaro M."/>
            <person name="Sun H."/>
            <person name="Tritt A."/>
            <person name="Yoshinaga Y."/>
            <person name="Zwiers L.-H."/>
            <person name="Turgeon B."/>
            <person name="Goodwin S."/>
            <person name="Spatafora J."/>
            <person name="Crous P."/>
            <person name="Grigoriev I."/>
        </authorList>
    </citation>
    <scope>NUCLEOTIDE SEQUENCE</scope>
    <source>
        <strain evidence="2">CBS 130266</strain>
    </source>
</reference>
<accession>A0A9P4P249</accession>
<proteinExistence type="predicted"/>
<name>A0A9P4P249_9PEZI</name>
<dbReference type="AlphaFoldDB" id="A0A9P4P249"/>